<dbReference type="Pfam" id="PF00001">
    <property type="entry name" value="7tm_1"/>
    <property type="match status" value="1"/>
</dbReference>
<keyword evidence="10" id="KW-1185">Reference proteome</keyword>
<evidence type="ECO:0000256" key="6">
    <source>
        <dbReference type="RuleBase" id="RU000688"/>
    </source>
</evidence>
<evidence type="ECO:0000259" key="9">
    <source>
        <dbReference type="PROSITE" id="PS50262"/>
    </source>
</evidence>
<dbReference type="InterPro" id="IPR017452">
    <property type="entry name" value="GPCR_Rhodpsn_7TM"/>
</dbReference>
<evidence type="ECO:0000256" key="4">
    <source>
        <dbReference type="ARBA" id="ARBA00022989"/>
    </source>
</evidence>
<evidence type="ECO:0000256" key="7">
    <source>
        <dbReference type="SAM" id="MobiDB-lite"/>
    </source>
</evidence>
<keyword evidence="6" id="KW-0807">Transducer</keyword>
<feature type="transmembrane region" description="Helical" evidence="8">
    <location>
        <begin position="265"/>
        <end position="285"/>
    </location>
</feature>
<gene>
    <name evidence="11" type="primary">LOC107066240</name>
</gene>
<evidence type="ECO:0000313" key="11">
    <source>
        <dbReference type="RefSeq" id="XP_015176177.1"/>
    </source>
</evidence>
<dbReference type="PROSITE" id="PS00237">
    <property type="entry name" value="G_PROTEIN_RECEP_F1_1"/>
    <property type="match status" value="1"/>
</dbReference>
<dbReference type="Proteomes" id="UP000694924">
    <property type="component" value="Unplaced"/>
</dbReference>
<comment type="subcellular location">
    <subcellularLocation>
        <location evidence="1">Membrane</location>
    </subcellularLocation>
</comment>
<feature type="transmembrane region" description="Helical" evidence="8">
    <location>
        <begin position="213"/>
        <end position="234"/>
    </location>
</feature>
<feature type="region of interest" description="Disordered" evidence="7">
    <location>
        <begin position="350"/>
        <end position="384"/>
    </location>
</feature>
<dbReference type="PANTHER" id="PTHR47760">
    <property type="entry name" value="G-PROTEIN COUPLED RECEPTOR B0563.6-LIKE PROTEIN-RELATED"/>
    <property type="match status" value="1"/>
</dbReference>
<dbReference type="SUPFAM" id="SSF81321">
    <property type="entry name" value="Family A G protein-coupled receptor-like"/>
    <property type="match status" value="1"/>
</dbReference>
<dbReference type="Gene3D" id="1.20.1070.10">
    <property type="entry name" value="Rhodopsin 7-helix transmembrane proteins"/>
    <property type="match status" value="1"/>
</dbReference>
<dbReference type="CDD" id="cd14978">
    <property type="entry name" value="7tmA_FMRFamide_R-like"/>
    <property type="match status" value="1"/>
</dbReference>
<comment type="similarity">
    <text evidence="2 6">Belongs to the G-protein coupled receptor 1 family.</text>
</comment>
<evidence type="ECO:0000313" key="10">
    <source>
        <dbReference type="Proteomes" id="UP000694924"/>
    </source>
</evidence>
<evidence type="ECO:0000256" key="5">
    <source>
        <dbReference type="ARBA" id="ARBA00023136"/>
    </source>
</evidence>
<accession>A0ABM1I7J0</accession>
<evidence type="ECO:0000256" key="1">
    <source>
        <dbReference type="ARBA" id="ARBA00004370"/>
    </source>
</evidence>
<evidence type="ECO:0000256" key="8">
    <source>
        <dbReference type="SAM" id="Phobius"/>
    </source>
</evidence>
<evidence type="ECO:0000256" key="3">
    <source>
        <dbReference type="ARBA" id="ARBA00022692"/>
    </source>
</evidence>
<proteinExistence type="inferred from homology"/>
<feature type="transmembrane region" description="Helical" evidence="8">
    <location>
        <begin position="154"/>
        <end position="173"/>
    </location>
</feature>
<dbReference type="InterPro" id="IPR000276">
    <property type="entry name" value="GPCR_Rhodpsn"/>
</dbReference>
<evidence type="ECO:0000256" key="2">
    <source>
        <dbReference type="ARBA" id="ARBA00010663"/>
    </source>
</evidence>
<name>A0ABM1I7J0_POLDO</name>
<sequence length="384" mass="43634">MEETLNVSGGRLCLSMEDQEILEDPRTPTLRRISYSIVLPAICCLGIIGNMLNLLVLTRRNMRGTAYIYMRGYSVAALLAILFCIPFAFRVFIHKETGQWNNWPQAFYHAHLELFLGNGCLGVGVMMLLALTVERYVSVCHPGQHTRPLCGPPHLTVALIPLATFLLYLPSIFRSEVTTCLLAPGGSLIYQKRENTSFLHSLFYQVYKIVLEVVFKIAPTILLAGFNLRIMVVYRRSCERRRRMTLSRTVSNDEDSRTFAEERRLILLLGSTSILFLVCVSPMVILNVTLSENNLSYFSYQVFRALANLLEVLNYSITFYIYCLFSEDFRNTLMRTLQWPWLVKSGQEGRRAPMKRSPLARPTTTTTPPTTAVPTPGHLTRASV</sequence>
<keyword evidence="6" id="KW-0297">G-protein coupled receptor</keyword>
<feature type="transmembrane region" description="Helical" evidence="8">
    <location>
        <begin position="68"/>
        <end position="93"/>
    </location>
</feature>
<dbReference type="PROSITE" id="PS50262">
    <property type="entry name" value="G_PROTEIN_RECEP_F1_2"/>
    <property type="match status" value="1"/>
</dbReference>
<feature type="transmembrane region" description="Helical" evidence="8">
    <location>
        <begin position="305"/>
        <end position="325"/>
    </location>
</feature>
<keyword evidence="6 11" id="KW-0675">Receptor</keyword>
<feature type="compositionally biased region" description="Low complexity" evidence="7">
    <location>
        <begin position="362"/>
        <end position="376"/>
    </location>
</feature>
<feature type="domain" description="G-protein coupled receptors family 1 profile" evidence="9">
    <location>
        <begin position="49"/>
        <end position="322"/>
    </location>
</feature>
<keyword evidence="5 8" id="KW-0472">Membrane</keyword>
<reference evidence="11" key="1">
    <citation type="submission" date="2025-08" db="UniProtKB">
        <authorList>
            <consortium name="RefSeq"/>
        </authorList>
    </citation>
    <scope>IDENTIFICATION</scope>
    <source>
        <tissue evidence="11">Whole body</tissue>
    </source>
</reference>
<feature type="transmembrane region" description="Helical" evidence="8">
    <location>
        <begin position="113"/>
        <end position="133"/>
    </location>
</feature>
<dbReference type="InterPro" id="IPR053093">
    <property type="entry name" value="GPCR-like"/>
</dbReference>
<keyword evidence="3 6" id="KW-0812">Transmembrane</keyword>
<dbReference type="PANTHER" id="PTHR47760:SF1">
    <property type="entry name" value="G-PROTEIN COUPLED RECEPTORS FAMILY 1 PROFILE DOMAIN-CONTAINING PROTEIN"/>
    <property type="match status" value="1"/>
</dbReference>
<dbReference type="PRINTS" id="PR00237">
    <property type="entry name" value="GPCRRHODOPSN"/>
</dbReference>
<keyword evidence="4 8" id="KW-1133">Transmembrane helix</keyword>
<dbReference type="GeneID" id="107066240"/>
<organism evidence="10 11">
    <name type="scientific">Polistes dominula</name>
    <name type="common">European paper wasp</name>
    <name type="synonym">Vespa dominula</name>
    <dbReference type="NCBI Taxonomy" id="743375"/>
    <lineage>
        <taxon>Eukaryota</taxon>
        <taxon>Metazoa</taxon>
        <taxon>Ecdysozoa</taxon>
        <taxon>Arthropoda</taxon>
        <taxon>Hexapoda</taxon>
        <taxon>Insecta</taxon>
        <taxon>Pterygota</taxon>
        <taxon>Neoptera</taxon>
        <taxon>Endopterygota</taxon>
        <taxon>Hymenoptera</taxon>
        <taxon>Apocrita</taxon>
        <taxon>Aculeata</taxon>
        <taxon>Vespoidea</taxon>
        <taxon>Vespidae</taxon>
        <taxon>Polistinae</taxon>
        <taxon>Polistini</taxon>
        <taxon>Polistes</taxon>
    </lineage>
</organism>
<protein>
    <submittedName>
        <fullName evidence="11">Probable G-protein coupled receptor B0563.6</fullName>
    </submittedName>
</protein>
<feature type="transmembrane region" description="Helical" evidence="8">
    <location>
        <begin position="33"/>
        <end position="56"/>
    </location>
</feature>
<dbReference type="RefSeq" id="XP_015176177.1">
    <property type="nucleotide sequence ID" value="XM_015320691.1"/>
</dbReference>